<dbReference type="RefSeq" id="WP_200244695.1">
    <property type="nucleotide sequence ID" value="NZ_JAENHK010000007.1"/>
</dbReference>
<evidence type="ECO:0000313" key="2">
    <source>
        <dbReference type="Proteomes" id="UP000628669"/>
    </source>
</evidence>
<keyword evidence="2" id="KW-1185">Reference proteome</keyword>
<comment type="caution">
    <text evidence="1">The sequence shown here is derived from an EMBL/GenBank/DDBJ whole genome shotgun (WGS) entry which is preliminary data.</text>
</comment>
<reference evidence="2" key="1">
    <citation type="submission" date="2021-01" db="EMBL/GenBank/DDBJ databases">
        <title>Genome public.</title>
        <authorList>
            <person name="Liu C."/>
            <person name="Sun Q."/>
        </authorList>
    </citation>
    <scope>NUCLEOTIDE SEQUENCE [LARGE SCALE GENOMIC DNA]</scope>
    <source>
        <strain evidence="2">YIM B02567</strain>
    </source>
</reference>
<proteinExistence type="predicted"/>
<name>A0ABS1FTK6_9FLAO</name>
<dbReference type="EMBL" id="JAENHK010000007">
    <property type="protein sequence ID" value="MBK1895594.1"/>
    <property type="molecule type" value="Genomic_DNA"/>
</dbReference>
<protein>
    <submittedName>
        <fullName evidence="1">Uncharacterized protein</fullName>
    </submittedName>
</protein>
<dbReference type="Proteomes" id="UP000628669">
    <property type="component" value="Unassembled WGS sequence"/>
</dbReference>
<gene>
    <name evidence="1" type="ORF">JHL15_07540</name>
</gene>
<sequence length="152" mass="17126">MITEMDQLGMDIDWFLTDGKHIGFMASGGGKLPDSVAKSIENHERLVSYFRGLPEISDFVVSPELDGVLIKISGTKSNERYLKDYVSITKRGLYSFDKTLVNNFIDGQYHLVASPIKPLNINELPADILEILLETQYSDKLNSILKLDCRNL</sequence>
<organism evidence="1 2">
    <name type="scientific">Chryseobacterium paridis</name>
    <dbReference type="NCBI Taxonomy" id="2800328"/>
    <lineage>
        <taxon>Bacteria</taxon>
        <taxon>Pseudomonadati</taxon>
        <taxon>Bacteroidota</taxon>
        <taxon>Flavobacteriia</taxon>
        <taxon>Flavobacteriales</taxon>
        <taxon>Weeksellaceae</taxon>
        <taxon>Chryseobacterium group</taxon>
        <taxon>Chryseobacterium</taxon>
    </lineage>
</organism>
<evidence type="ECO:0000313" key="1">
    <source>
        <dbReference type="EMBL" id="MBK1895594.1"/>
    </source>
</evidence>
<accession>A0ABS1FTK6</accession>